<organism evidence="5 6">
    <name type="scientific">Enterococcus saigonensis</name>
    <dbReference type="NCBI Taxonomy" id="1805431"/>
    <lineage>
        <taxon>Bacteria</taxon>
        <taxon>Bacillati</taxon>
        <taxon>Bacillota</taxon>
        <taxon>Bacilli</taxon>
        <taxon>Lactobacillales</taxon>
        <taxon>Enterococcaceae</taxon>
        <taxon>Enterococcus</taxon>
    </lineage>
</organism>
<keyword evidence="6" id="KW-1185">Reference proteome</keyword>
<accession>A0A679IC89</accession>
<dbReference type="PROSITE" id="PS00061">
    <property type="entry name" value="ADH_SHORT"/>
    <property type="match status" value="1"/>
</dbReference>
<dbReference type="PANTHER" id="PTHR43115">
    <property type="entry name" value="DEHYDROGENASE/REDUCTASE SDR FAMILY MEMBER 11"/>
    <property type="match status" value="1"/>
</dbReference>
<dbReference type="Gene3D" id="3.40.50.720">
    <property type="entry name" value="NAD(P)-binding Rossmann-like Domain"/>
    <property type="match status" value="1"/>
</dbReference>
<gene>
    <name evidence="5" type="ORF">EsVE80_14330</name>
</gene>
<dbReference type="InterPro" id="IPR020904">
    <property type="entry name" value="Sc_DH/Rdtase_CS"/>
</dbReference>
<proteinExistence type="inferred from homology"/>
<evidence type="ECO:0000313" key="6">
    <source>
        <dbReference type="Proteomes" id="UP000502998"/>
    </source>
</evidence>
<dbReference type="SUPFAM" id="SSF51735">
    <property type="entry name" value="NAD(P)-binding Rossmann-fold domains"/>
    <property type="match status" value="1"/>
</dbReference>
<keyword evidence="2" id="KW-0560">Oxidoreductase</keyword>
<dbReference type="AlphaFoldDB" id="A0A679IC89"/>
<evidence type="ECO:0000256" key="1">
    <source>
        <dbReference type="ARBA" id="ARBA00006484"/>
    </source>
</evidence>
<evidence type="ECO:0000256" key="3">
    <source>
        <dbReference type="RuleBase" id="RU000363"/>
    </source>
</evidence>
<comment type="similarity">
    <text evidence="1 3">Belongs to the short-chain dehydrogenases/reductases (SDR) family.</text>
</comment>
<dbReference type="Pfam" id="PF00106">
    <property type="entry name" value="adh_short"/>
    <property type="match status" value="1"/>
</dbReference>
<dbReference type="InterPro" id="IPR002347">
    <property type="entry name" value="SDR_fam"/>
</dbReference>
<dbReference type="PRINTS" id="PR00081">
    <property type="entry name" value="GDHRDH"/>
</dbReference>
<dbReference type="KEGG" id="esg:EsVE80_14330"/>
<dbReference type="PRINTS" id="PR00080">
    <property type="entry name" value="SDRFAMILY"/>
</dbReference>
<evidence type="ECO:0000259" key="4">
    <source>
        <dbReference type="SMART" id="SM00822"/>
    </source>
</evidence>
<dbReference type="InterPro" id="IPR057326">
    <property type="entry name" value="KR_dom"/>
</dbReference>
<evidence type="ECO:0000313" key="5">
    <source>
        <dbReference type="EMBL" id="BCA85910.1"/>
    </source>
</evidence>
<evidence type="ECO:0000256" key="2">
    <source>
        <dbReference type="ARBA" id="ARBA00023002"/>
    </source>
</evidence>
<feature type="domain" description="Ketoreductase" evidence="4">
    <location>
        <begin position="4"/>
        <end position="190"/>
    </location>
</feature>
<dbReference type="Proteomes" id="UP000502998">
    <property type="component" value="Chromosome"/>
</dbReference>
<dbReference type="PANTHER" id="PTHR43115:SF4">
    <property type="entry name" value="DEHYDROGENASE_REDUCTASE SDR FAMILY MEMBER 11"/>
    <property type="match status" value="1"/>
</dbReference>
<dbReference type="GO" id="GO:0016616">
    <property type="term" value="F:oxidoreductase activity, acting on the CH-OH group of donors, NAD or NADP as acceptor"/>
    <property type="evidence" value="ECO:0007669"/>
    <property type="project" value="UniProtKB-ARBA"/>
</dbReference>
<dbReference type="SMART" id="SM00822">
    <property type="entry name" value="PKS_KR"/>
    <property type="match status" value="1"/>
</dbReference>
<dbReference type="FunFam" id="3.40.50.720:FF:000047">
    <property type="entry name" value="NADP-dependent L-serine/L-allo-threonine dehydrogenase"/>
    <property type="match status" value="1"/>
</dbReference>
<dbReference type="RefSeq" id="WP_173103126.1">
    <property type="nucleotide sequence ID" value="NZ_AP022822.1"/>
</dbReference>
<sequence>MSKKVIVITGASSGIGEATAKLLASQGNQIVLGARRESRLKEIAEDIKALGGEAVYQVTDVVNLDSVKELAKKAMDTFGRIDVWMNNAGLMPQSLLSDGKVEDWDRMIDVNQKGVLYGINASLDIMRNQKSGHYVNTSSVAGHIVGPGSSVYSATKHAVLAISEGLRQEEAQAGSNIRVTVISPGAIATELTNSITDEAVRKGTEQFYNEFAISPDRVAESIAFAVNAPADAAINEIIIRPSRQVM</sequence>
<name>A0A679IC89_9ENTE</name>
<protein>
    <submittedName>
        <fullName evidence="5">Oxidoreductase</fullName>
    </submittedName>
</protein>
<dbReference type="EMBL" id="AP022822">
    <property type="protein sequence ID" value="BCA85910.1"/>
    <property type="molecule type" value="Genomic_DNA"/>
</dbReference>
<reference evidence="5 6" key="1">
    <citation type="submission" date="2020-02" db="EMBL/GenBank/DDBJ databases">
        <title>Characterization of vanA genotype vancomycin-resistant Enterococcus saigonensis VE80.</title>
        <authorList>
            <person name="Harada T."/>
            <person name="Motooka D."/>
            <person name="Nakamura S."/>
            <person name="Yamamoto Y."/>
            <person name="Kawahara R."/>
            <person name="Kawatsu K."/>
        </authorList>
    </citation>
    <scope>NUCLEOTIDE SEQUENCE [LARGE SCALE GENOMIC DNA]</scope>
    <source>
        <strain evidence="5 6">VE80</strain>
    </source>
</reference>
<dbReference type="InterPro" id="IPR036291">
    <property type="entry name" value="NAD(P)-bd_dom_sf"/>
</dbReference>